<dbReference type="InterPro" id="IPR008538">
    <property type="entry name" value="Uma2"/>
</dbReference>
<dbReference type="PANTHER" id="PTHR47152:SF4">
    <property type="entry name" value="SLR0445 PROTEIN"/>
    <property type="match status" value="1"/>
</dbReference>
<dbReference type="SUPFAM" id="SSF52980">
    <property type="entry name" value="Restriction endonuclease-like"/>
    <property type="match status" value="1"/>
</dbReference>
<comment type="caution">
    <text evidence="2">The sequence shown here is derived from an EMBL/GenBank/DDBJ whole genome shotgun (WGS) entry which is preliminary data.</text>
</comment>
<dbReference type="PANTHER" id="PTHR47152">
    <property type="entry name" value="SLR2084 PROTEIN-RELATED"/>
    <property type="match status" value="1"/>
</dbReference>
<keyword evidence="2" id="KW-0540">Nuclease</keyword>
<keyword evidence="2" id="KW-0378">Hydrolase</keyword>
<evidence type="ECO:0000313" key="2">
    <source>
        <dbReference type="EMBL" id="MEE3717521.1"/>
    </source>
</evidence>
<dbReference type="RefSeq" id="WP_330483950.1">
    <property type="nucleotide sequence ID" value="NZ_JAZBJZ010000044.1"/>
</dbReference>
<sequence length="214" mass="24303">MLELEAKQQTKISNWVTATWDEFTKITADPAYAKARCYYNNGQMRIETMPVGADHASDNGIIHFAIGLFCTLRGIPHKGLINCSYRKNGIREFQPDISYYLNENLQSAPFGSSVVNLDQTPVPDLVIEISHTTLTDDKEAKLLLYQDVSVPEYWLVNVEKMEILAFKIANRDREKITQSQVLSGLEISILEQALQRSRQSDQSKTGAWLLSQFQ</sequence>
<dbReference type="CDD" id="cd06260">
    <property type="entry name" value="DUF820-like"/>
    <property type="match status" value="1"/>
</dbReference>
<proteinExistence type="predicted"/>
<dbReference type="InterPro" id="IPR012296">
    <property type="entry name" value="Nuclease_put_TT1808"/>
</dbReference>
<accession>A0AAW9PXC4</accession>
<feature type="domain" description="Putative restriction endonuclease" evidence="1">
    <location>
        <begin position="20"/>
        <end position="195"/>
    </location>
</feature>
<dbReference type="Pfam" id="PF05685">
    <property type="entry name" value="Uma2"/>
    <property type="match status" value="1"/>
</dbReference>
<name>A0AAW9PXC4_9CYAN</name>
<dbReference type="Proteomes" id="UP001333818">
    <property type="component" value="Unassembled WGS sequence"/>
</dbReference>
<dbReference type="Gene3D" id="3.90.1570.10">
    <property type="entry name" value="tt1808, chain A"/>
    <property type="match status" value="1"/>
</dbReference>
<reference evidence="2" key="1">
    <citation type="submission" date="2024-01" db="EMBL/GenBank/DDBJ databases">
        <title>Bank of Algae and Cyanobacteria of the Azores (BACA) strain genomes.</title>
        <authorList>
            <person name="Luz R."/>
            <person name="Cordeiro R."/>
            <person name="Fonseca A."/>
            <person name="Goncalves V."/>
        </authorList>
    </citation>
    <scope>NUCLEOTIDE SEQUENCE</scope>
    <source>
        <strain evidence="2">BACA0141</strain>
    </source>
</reference>
<evidence type="ECO:0000313" key="3">
    <source>
        <dbReference type="Proteomes" id="UP001333818"/>
    </source>
</evidence>
<keyword evidence="3" id="KW-1185">Reference proteome</keyword>
<dbReference type="EMBL" id="JAZBJZ010000044">
    <property type="protein sequence ID" value="MEE3717521.1"/>
    <property type="molecule type" value="Genomic_DNA"/>
</dbReference>
<organism evidence="2 3">
    <name type="scientific">Tumidithrix elongata BACA0141</name>
    <dbReference type="NCBI Taxonomy" id="2716417"/>
    <lineage>
        <taxon>Bacteria</taxon>
        <taxon>Bacillati</taxon>
        <taxon>Cyanobacteriota</taxon>
        <taxon>Cyanophyceae</taxon>
        <taxon>Pseudanabaenales</taxon>
        <taxon>Pseudanabaenaceae</taxon>
        <taxon>Tumidithrix</taxon>
        <taxon>Tumidithrix elongata</taxon>
    </lineage>
</organism>
<protein>
    <submittedName>
        <fullName evidence="2">Uma2 family endonuclease</fullName>
    </submittedName>
</protein>
<dbReference type="InterPro" id="IPR011335">
    <property type="entry name" value="Restrct_endonuc-II-like"/>
</dbReference>
<gene>
    <name evidence="2" type="ORF">V2H45_12225</name>
</gene>
<evidence type="ECO:0000259" key="1">
    <source>
        <dbReference type="Pfam" id="PF05685"/>
    </source>
</evidence>
<keyword evidence="2" id="KW-0255">Endonuclease</keyword>
<dbReference type="AlphaFoldDB" id="A0AAW9PXC4"/>
<dbReference type="GO" id="GO:0004519">
    <property type="term" value="F:endonuclease activity"/>
    <property type="evidence" value="ECO:0007669"/>
    <property type="project" value="UniProtKB-KW"/>
</dbReference>